<keyword evidence="8" id="KW-0297">G-protein coupled receptor</keyword>
<dbReference type="PANTHER" id="PTHR24241:SF59">
    <property type="entry name" value="ADIPOKINETIC HORMONE RECEPTOR, ISOFORM C"/>
    <property type="match status" value="1"/>
</dbReference>
<keyword evidence="3" id="KW-1003">Cell membrane</keyword>
<proteinExistence type="inferred from homology"/>
<evidence type="ECO:0000256" key="4">
    <source>
        <dbReference type="ARBA" id="ARBA00022692"/>
    </source>
</evidence>
<dbReference type="Gene3D" id="1.20.1070.10">
    <property type="entry name" value="Rhodopsin 7-helix transmembrane proteins"/>
    <property type="match status" value="1"/>
</dbReference>
<evidence type="ECO:0000256" key="3">
    <source>
        <dbReference type="ARBA" id="ARBA00022475"/>
    </source>
</evidence>
<organism evidence="11 12">
    <name type="scientific">Cyphomyrmex costatus</name>
    <dbReference type="NCBI Taxonomy" id="456900"/>
    <lineage>
        <taxon>Eukaryota</taxon>
        <taxon>Metazoa</taxon>
        <taxon>Ecdysozoa</taxon>
        <taxon>Arthropoda</taxon>
        <taxon>Hexapoda</taxon>
        <taxon>Insecta</taxon>
        <taxon>Pterygota</taxon>
        <taxon>Neoptera</taxon>
        <taxon>Endopterygota</taxon>
        <taxon>Hymenoptera</taxon>
        <taxon>Apocrita</taxon>
        <taxon>Aculeata</taxon>
        <taxon>Formicoidea</taxon>
        <taxon>Formicidae</taxon>
        <taxon>Myrmicinae</taxon>
        <taxon>Cyphomyrmex</taxon>
    </lineage>
</organism>
<dbReference type="CDD" id="cd15382">
    <property type="entry name" value="7tmA_AKHR"/>
    <property type="match status" value="1"/>
</dbReference>
<feature type="transmembrane region" description="Helical" evidence="9">
    <location>
        <begin position="374"/>
        <end position="396"/>
    </location>
</feature>
<feature type="transmembrane region" description="Helical" evidence="9">
    <location>
        <begin position="286"/>
        <end position="306"/>
    </location>
</feature>
<evidence type="ECO:0000256" key="7">
    <source>
        <dbReference type="ARBA" id="ARBA00023170"/>
    </source>
</evidence>
<dbReference type="AlphaFoldDB" id="A0A151I9L8"/>
<accession>A0A151I9L8</accession>
<evidence type="ECO:0000256" key="1">
    <source>
        <dbReference type="ARBA" id="ARBA00004651"/>
    </source>
</evidence>
<protein>
    <submittedName>
        <fullName evidence="11">Gonadotropin-releasing hormone II receptor</fullName>
    </submittedName>
</protein>
<dbReference type="GO" id="GO:0032870">
    <property type="term" value="P:cellular response to hormone stimulus"/>
    <property type="evidence" value="ECO:0007669"/>
    <property type="project" value="TreeGrafter"/>
</dbReference>
<feature type="transmembrane region" description="Helical" evidence="9">
    <location>
        <begin position="469"/>
        <end position="491"/>
    </location>
</feature>
<keyword evidence="4 8" id="KW-0812">Transmembrane</keyword>
<dbReference type="EMBL" id="KQ978274">
    <property type="protein sequence ID" value="KYM95725.1"/>
    <property type="molecule type" value="Genomic_DNA"/>
</dbReference>
<evidence type="ECO:0000256" key="5">
    <source>
        <dbReference type="ARBA" id="ARBA00022989"/>
    </source>
</evidence>
<dbReference type="STRING" id="456900.A0A151I9L8"/>
<dbReference type="InterPro" id="IPR000276">
    <property type="entry name" value="GPCR_Rhodpsn"/>
</dbReference>
<dbReference type="PROSITE" id="PS50262">
    <property type="entry name" value="G_PROTEIN_RECEP_F1_2"/>
    <property type="match status" value="1"/>
</dbReference>
<dbReference type="GO" id="GO:0004930">
    <property type="term" value="F:G protein-coupled receptor activity"/>
    <property type="evidence" value="ECO:0007669"/>
    <property type="project" value="UniProtKB-KW"/>
</dbReference>
<dbReference type="InterPro" id="IPR017452">
    <property type="entry name" value="GPCR_Rhodpsn_7TM"/>
</dbReference>
<dbReference type="PRINTS" id="PR00237">
    <property type="entry name" value="GPCRRHODOPSN"/>
</dbReference>
<dbReference type="GO" id="GO:0042277">
    <property type="term" value="F:peptide binding"/>
    <property type="evidence" value="ECO:0007669"/>
    <property type="project" value="TreeGrafter"/>
</dbReference>
<name>A0A151I9L8_9HYME</name>
<evidence type="ECO:0000313" key="12">
    <source>
        <dbReference type="Proteomes" id="UP000078542"/>
    </source>
</evidence>
<gene>
    <name evidence="11" type="ORF">ALC62_13631</name>
</gene>
<dbReference type="PANTHER" id="PTHR24241">
    <property type="entry name" value="NEUROPEPTIDE RECEPTOR-RELATED G-PROTEIN COUPLED RECEPTOR"/>
    <property type="match status" value="1"/>
</dbReference>
<keyword evidence="6 9" id="KW-0472">Membrane</keyword>
<feature type="transmembrane region" description="Helical" evidence="9">
    <location>
        <begin position="435"/>
        <end position="457"/>
    </location>
</feature>
<dbReference type="Proteomes" id="UP000078542">
    <property type="component" value="Unassembled WGS sequence"/>
</dbReference>
<dbReference type="GO" id="GO:0097003">
    <property type="term" value="F:adipokinetic hormone receptor activity"/>
    <property type="evidence" value="ECO:0007669"/>
    <property type="project" value="TreeGrafter"/>
</dbReference>
<comment type="similarity">
    <text evidence="2 8">Belongs to the G-protein coupled receptor 1 family.</text>
</comment>
<feature type="transmembrane region" description="Helical" evidence="9">
    <location>
        <begin position="215"/>
        <end position="236"/>
    </location>
</feature>
<evidence type="ECO:0000256" key="6">
    <source>
        <dbReference type="ARBA" id="ARBA00023136"/>
    </source>
</evidence>
<feature type="transmembrane region" description="Helical" evidence="9">
    <location>
        <begin position="248"/>
        <end position="266"/>
    </location>
</feature>
<evidence type="ECO:0000256" key="9">
    <source>
        <dbReference type="SAM" id="Phobius"/>
    </source>
</evidence>
<dbReference type="PROSITE" id="PS00237">
    <property type="entry name" value="G_PROTEIN_RECEP_F1_1"/>
    <property type="match status" value="1"/>
</dbReference>
<reference evidence="11 12" key="1">
    <citation type="submission" date="2016-03" db="EMBL/GenBank/DDBJ databases">
        <title>Cyphomyrmex costatus WGS genome.</title>
        <authorList>
            <person name="Nygaard S."/>
            <person name="Hu H."/>
            <person name="Boomsma J."/>
            <person name="Zhang G."/>
        </authorList>
    </citation>
    <scope>NUCLEOTIDE SEQUENCE [LARGE SCALE GENOMIC DNA]</scope>
    <source>
        <strain evidence="11">MS0001</strain>
        <tissue evidence="11">Whole body</tissue>
    </source>
</reference>
<feature type="domain" description="G-protein coupled receptors family 1 profile" evidence="10">
    <location>
        <begin position="228"/>
        <end position="488"/>
    </location>
</feature>
<feature type="transmembrane region" description="Helical" evidence="9">
    <location>
        <begin position="327"/>
        <end position="346"/>
    </location>
</feature>
<keyword evidence="7 8" id="KW-0675">Receptor</keyword>
<evidence type="ECO:0000259" key="10">
    <source>
        <dbReference type="PROSITE" id="PS50262"/>
    </source>
</evidence>
<keyword evidence="12" id="KW-1185">Reference proteome</keyword>
<keyword evidence="8" id="KW-0807">Transducer</keyword>
<dbReference type="Pfam" id="PF00001">
    <property type="entry name" value="7tm_1"/>
    <property type="match status" value="1"/>
</dbReference>
<sequence>MNAYIIQIRVGKKTCLLLCNKSLQEMFLYIKNKYSSEEFEIKYILTRRLNQDLLENLFSYIRAMGAGYDHPTPVELRNRLKWYILGKHSGHVLSSANIEEDCDSSMFVDIEKVRSTDETVSDYLWKDEDIFEEEMLINFPTIKERCINEMKEIEEHSIREESGKVSEMIDNLIFNDMGNIMQLDEINEEILKCNDTAHTELPIELRFNDGHLVTIITYSILMVISAIGNISVLTIIKKRKSKSRIQNLVMHLSIADLFVTFLMMPFEIGWASTVSWEAGDAMCRIMAFFRTFGLYLSSFIIVCISIDRYYAVMRPLQILDVHRRGKILLMLAWIGSILCSMPQMLVFHLETHPNYTCYTQCITFNIFPSYVHEVSYSLFGMVVMYWFPLIVILYTYTSIFMEICRRSKERSEDKIRRSSSGFLSRARVRTLKMTITIIAVFIICWSPYYVMSVWYWIDRSSALKVDPRIQRALFFFACTNSSMNPIIYGIFNIRQRNKAPMRTGRTATIETRVTPLSLSVKLLDCQ</sequence>
<evidence type="ECO:0000313" key="11">
    <source>
        <dbReference type="EMBL" id="KYM95725.1"/>
    </source>
</evidence>
<dbReference type="SUPFAM" id="SSF81321">
    <property type="entry name" value="Family A G protein-coupled receptor-like"/>
    <property type="match status" value="1"/>
</dbReference>
<dbReference type="GO" id="GO:0005886">
    <property type="term" value="C:plasma membrane"/>
    <property type="evidence" value="ECO:0007669"/>
    <property type="project" value="UniProtKB-SubCell"/>
</dbReference>
<evidence type="ECO:0000256" key="2">
    <source>
        <dbReference type="ARBA" id="ARBA00010663"/>
    </source>
</evidence>
<keyword evidence="5 9" id="KW-1133">Transmembrane helix</keyword>
<evidence type="ECO:0000256" key="8">
    <source>
        <dbReference type="RuleBase" id="RU000688"/>
    </source>
</evidence>
<comment type="subcellular location">
    <subcellularLocation>
        <location evidence="1">Cell membrane</location>
        <topology evidence="1">Multi-pass membrane protein</topology>
    </subcellularLocation>
</comment>